<proteinExistence type="predicted"/>
<feature type="region of interest" description="Disordered" evidence="2">
    <location>
        <begin position="167"/>
        <end position="204"/>
    </location>
</feature>
<dbReference type="RefSeq" id="WP_260807856.1">
    <property type="nucleotide sequence ID" value="NZ_CP096142.1"/>
</dbReference>
<dbReference type="InterPro" id="IPR006517">
    <property type="entry name" value="Phage_terminase_lsu-like_C"/>
</dbReference>
<dbReference type="NCBIfam" id="TIGR01630">
    <property type="entry name" value="psiM2_ORF9"/>
    <property type="match status" value="1"/>
</dbReference>
<evidence type="ECO:0000313" key="4">
    <source>
        <dbReference type="EMBL" id="UXA66021.1"/>
    </source>
</evidence>
<dbReference type="EMBL" id="CP096142">
    <property type="protein sequence ID" value="UXA66021.1"/>
    <property type="molecule type" value="Genomic_DNA"/>
</dbReference>
<evidence type="ECO:0000256" key="2">
    <source>
        <dbReference type="SAM" id="MobiDB-lite"/>
    </source>
</evidence>
<feature type="compositionally biased region" description="Basic and acidic residues" evidence="2">
    <location>
        <begin position="186"/>
        <end position="204"/>
    </location>
</feature>
<accession>A0A9Q9IZP8</accession>
<organism evidence="4 5">
    <name type="scientific">Xanthomonas prunicola</name>
    <dbReference type="NCBI Taxonomy" id="2053930"/>
    <lineage>
        <taxon>Bacteria</taxon>
        <taxon>Pseudomonadati</taxon>
        <taxon>Pseudomonadota</taxon>
        <taxon>Gammaproteobacteria</taxon>
        <taxon>Lysobacterales</taxon>
        <taxon>Lysobacteraceae</taxon>
        <taxon>Xanthomonas</taxon>
    </lineage>
</organism>
<name>A0A9Q9IZP8_9XANT</name>
<dbReference type="GeneID" id="75150279"/>
<feature type="domain" description="Terminase large subunit gp17-like C-terminal" evidence="3">
    <location>
        <begin position="360"/>
        <end position="508"/>
    </location>
</feature>
<evidence type="ECO:0000313" key="5">
    <source>
        <dbReference type="Proteomes" id="UP001058381"/>
    </source>
</evidence>
<dbReference type="InterPro" id="IPR035421">
    <property type="entry name" value="Terminase_6C"/>
</dbReference>
<protein>
    <submittedName>
        <fullName evidence="4">Phage terminase large subunit</fullName>
    </submittedName>
</protein>
<dbReference type="AlphaFoldDB" id="A0A9Q9IZP8"/>
<keyword evidence="1" id="KW-1188">Viral release from host cell</keyword>
<evidence type="ECO:0000259" key="3">
    <source>
        <dbReference type="Pfam" id="PF17289"/>
    </source>
</evidence>
<sequence>MNSTALNRSSVRLPTLAEIRAERARRTAERERQRIAEDVEGIRARSQSLEGFIREHWRVLEPTRPLKIGWALRAMCQHLEAVTEGRIQFLLITVPPGMMKSLVLVFWTAWEWGPCGRPDLQTLATSYSQPNVLRDNLKLRRLIDSAQYQAAWPMKLRGDQNAKGKFENTGNGFSEARPFSSMTGGRGDRVKVDDPHSTETAESDAERKTAVRIFREGITDRLNDITSSAMVIIMQRLHQRDIAAVAMELDLGFVHLNLPMEFEEERTDKDGKKTGGPSRTYIDGELFFEDPRTQEGELLFPERFPRAEVDRLKRAKGSYAYAGQYQQRPTPRDGGTFKREWFEVVEAAPAISAARKVRRWDFAATDPKEKTSSDPDYTVGLLLGEVAGIYYVLDVVRDQVSPAGVERMLTNTARQDGRTIKVRIPQDPGAAGKSNAAHQIKLLAGWDIKAALESGSKEVRATPVEAQAEAGNIKLVSGPWVAAFLDEIAEFPNAKHDDQVDALSGAFAELVTGSTYNLGNAL</sequence>
<gene>
    <name evidence="4" type="primary">terL</name>
    <name evidence="4" type="ORF">M0D43_02970</name>
</gene>
<dbReference type="Pfam" id="PF17289">
    <property type="entry name" value="Terminase_6C"/>
    <property type="match status" value="1"/>
</dbReference>
<evidence type="ECO:0000256" key="1">
    <source>
        <dbReference type="ARBA" id="ARBA00022612"/>
    </source>
</evidence>
<reference evidence="4" key="1">
    <citation type="submission" date="2022-04" db="EMBL/GenBank/DDBJ databases">
        <title>Xanthomonas prunicola pv. tritici, a pathogen causing a previously unreported foliar disease of wheat.</title>
        <authorList>
            <person name="Clavijo F."/>
            <person name="Curland R.D."/>
            <person name="Dill-Macky R."/>
            <person name="Pereyra S."/>
            <person name="Roman-Reyna V."/>
            <person name="Siri M.I."/>
        </authorList>
    </citation>
    <scope>NUCLEOTIDE SEQUENCE</scope>
    <source>
        <strain evidence="4">CIX249</strain>
    </source>
</reference>
<dbReference type="Proteomes" id="UP001058381">
    <property type="component" value="Chromosome"/>
</dbReference>